<evidence type="ECO:0000313" key="9">
    <source>
        <dbReference type="Proteomes" id="UP000003959"/>
    </source>
</evidence>
<evidence type="ECO:0000313" key="8">
    <source>
        <dbReference type="EMBL" id="EGJ31034.1"/>
    </source>
</evidence>
<feature type="region of interest" description="N-terminal hotdog fold" evidence="4">
    <location>
        <begin position="946"/>
        <end position="1068"/>
    </location>
</feature>
<dbReference type="InterPro" id="IPR029063">
    <property type="entry name" value="SAM-dependent_MTases_sf"/>
</dbReference>
<dbReference type="InterPro" id="IPR014030">
    <property type="entry name" value="Ketoacyl_synth_N"/>
</dbReference>
<dbReference type="Pfam" id="PF22621">
    <property type="entry name" value="CurL-like_PKS_C"/>
    <property type="match status" value="1"/>
</dbReference>
<dbReference type="CDD" id="cd02440">
    <property type="entry name" value="AdoMet_MTases"/>
    <property type="match status" value="1"/>
</dbReference>
<dbReference type="InterPro" id="IPR049552">
    <property type="entry name" value="PKS_DH_N"/>
</dbReference>
<dbReference type="PANTHER" id="PTHR43775">
    <property type="entry name" value="FATTY ACID SYNTHASE"/>
    <property type="match status" value="1"/>
</dbReference>
<feature type="active site" description="Proton acceptor; for dehydratase activity" evidence="4">
    <location>
        <position position="977"/>
    </location>
</feature>
<reference evidence="9" key="1">
    <citation type="journal article" date="2011" name="Proc. Natl. Acad. Sci. U.S.A.">
        <title>Genomic insights into the physiology and ecology of the marine filamentous cyanobacterium Lyngbya majuscula.</title>
        <authorList>
            <person name="Jones A.C."/>
            <person name="Monroe E.A."/>
            <person name="Podell S."/>
            <person name="Hess W.R."/>
            <person name="Klages S."/>
            <person name="Esquenazi E."/>
            <person name="Niessen S."/>
            <person name="Hoover H."/>
            <person name="Rothmann M."/>
            <person name="Lasken R.S."/>
            <person name="Yates J.R.III."/>
            <person name="Reinhardt R."/>
            <person name="Kube M."/>
            <person name="Burkart M.D."/>
            <person name="Allen E.E."/>
            <person name="Dorrestein P.C."/>
            <person name="Gerwick W.H."/>
            <person name="Gerwick L."/>
        </authorList>
    </citation>
    <scope>NUCLEOTIDE SEQUENCE [LARGE SCALE GENOMIC DNA]</scope>
    <source>
        <strain evidence="9">3L</strain>
    </source>
</reference>
<dbReference type="InterPro" id="IPR042104">
    <property type="entry name" value="PKS_dehydratase_sf"/>
</dbReference>
<dbReference type="PROSITE" id="PS00606">
    <property type="entry name" value="KS3_1"/>
    <property type="match status" value="1"/>
</dbReference>
<dbReference type="InterPro" id="IPR001227">
    <property type="entry name" value="Ac_transferase_dom_sf"/>
</dbReference>
<feature type="domain" description="PKS/mFAS DH" evidence="7">
    <location>
        <begin position="946"/>
        <end position="1229"/>
    </location>
</feature>
<feature type="non-terminal residue" evidence="8">
    <location>
        <position position="1754"/>
    </location>
</feature>
<gene>
    <name evidence="8" type="ORF">LYNGBM3L_44030</name>
</gene>
<dbReference type="SUPFAM" id="SSF55048">
    <property type="entry name" value="Probable ACP-binding domain of malonyl-CoA ACP transacylase"/>
    <property type="match status" value="1"/>
</dbReference>
<dbReference type="InterPro" id="IPR014043">
    <property type="entry name" value="Acyl_transferase_dom"/>
</dbReference>
<feature type="region of interest" description="C-terminal hotdog fold" evidence="4">
    <location>
        <begin position="1083"/>
        <end position="1229"/>
    </location>
</feature>
<dbReference type="PROSITE" id="PS52019">
    <property type="entry name" value="PKS_MFAS_DH"/>
    <property type="match status" value="1"/>
</dbReference>
<evidence type="ECO:0000256" key="2">
    <source>
        <dbReference type="ARBA" id="ARBA00022553"/>
    </source>
</evidence>
<dbReference type="GO" id="GO:0004315">
    <property type="term" value="F:3-oxoacyl-[acyl-carrier-protein] synthase activity"/>
    <property type="evidence" value="ECO:0007669"/>
    <property type="project" value="InterPro"/>
</dbReference>
<dbReference type="FunFam" id="3.40.47.10:FF:000019">
    <property type="entry name" value="Polyketide synthase type I"/>
    <property type="match status" value="1"/>
</dbReference>
<dbReference type="PROSITE" id="PS52004">
    <property type="entry name" value="KS3_2"/>
    <property type="match status" value="1"/>
</dbReference>
<dbReference type="InterPro" id="IPR018201">
    <property type="entry name" value="Ketoacyl_synth_AS"/>
</dbReference>
<protein>
    <submittedName>
        <fullName evidence="8">Polyketide synthase module</fullName>
    </submittedName>
</protein>
<dbReference type="InterPro" id="IPR016039">
    <property type="entry name" value="Thiolase-like"/>
</dbReference>
<keyword evidence="1" id="KW-0596">Phosphopantetheine</keyword>
<dbReference type="Pfam" id="PF00698">
    <property type="entry name" value="Acyl_transf_1"/>
    <property type="match status" value="1"/>
</dbReference>
<evidence type="ECO:0000256" key="4">
    <source>
        <dbReference type="PROSITE-ProRule" id="PRU01363"/>
    </source>
</evidence>
<dbReference type="InterPro" id="IPR020807">
    <property type="entry name" value="PKS_DH"/>
</dbReference>
<dbReference type="eggNOG" id="COG2518">
    <property type="taxonomic scope" value="Bacteria"/>
</dbReference>
<dbReference type="Pfam" id="PF14765">
    <property type="entry name" value="PS-DH"/>
    <property type="match status" value="1"/>
</dbReference>
<feature type="coiled-coil region" evidence="5">
    <location>
        <begin position="6"/>
        <end position="40"/>
    </location>
</feature>
<dbReference type="InterPro" id="IPR020841">
    <property type="entry name" value="PKS_Beta-ketoAc_synthase_dom"/>
</dbReference>
<dbReference type="Pfam" id="PF08242">
    <property type="entry name" value="Methyltransf_12"/>
    <property type="match status" value="1"/>
</dbReference>
<keyword evidence="9" id="KW-1185">Reference proteome</keyword>
<dbReference type="SMART" id="SM00825">
    <property type="entry name" value="PKS_KS"/>
    <property type="match status" value="1"/>
</dbReference>
<dbReference type="InterPro" id="IPR049900">
    <property type="entry name" value="PKS_mFAS_DH"/>
</dbReference>
<proteinExistence type="predicted"/>
<dbReference type="Gene3D" id="3.40.366.10">
    <property type="entry name" value="Malonyl-Coenzyme A Acyl Carrier Protein, domain 2"/>
    <property type="match status" value="1"/>
</dbReference>
<dbReference type="SMART" id="SM00827">
    <property type="entry name" value="PKS_AT"/>
    <property type="match status" value="1"/>
</dbReference>
<dbReference type="InterPro" id="IPR014031">
    <property type="entry name" value="Ketoacyl_synth_C"/>
</dbReference>
<dbReference type="FunFam" id="3.40.366.10:FF:000002">
    <property type="entry name" value="Probable polyketide synthase 2"/>
    <property type="match status" value="1"/>
</dbReference>
<dbReference type="Pfam" id="PF21089">
    <property type="entry name" value="PKS_DH_N"/>
    <property type="match status" value="1"/>
</dbReference>
<evidence type="ECO:0000256" key="3">
    <source>
        <dbReference type="ARBA" id="ARBA00022679"/>
    </source>
</evidence>
<dbReference type="SUPFAM" id="SSF53335">
    <property type="entry name" value="S-adenosyl-L-methionine-dependent methyltransferases"/>
    <property type="match status" value="1"/>
</dbReference>
<dbReference type="GO" id="GO:0004312">
    <property type="term" value="F:fatty acid synthase activity"/>
    <property type="evidence" value="ECO:0007669"/>
    <property type="project" value="TreeGrafter"/>
</dbReference>
<evidence type="ECO:0000256" key="1">
    <source>
        <dbReference type="ARBA" id="ARBA00022450"/>
    </source>
</evidence>
<dbReference type="RefSeq" id="WP_009148715.1">
    <property type="nucleotide sequence ID" value="NZ_GL890943.1"/>
</dbReference>
<organism evidence="8 9">
    <name type="scientific">Moorena producens 3L</name>
    <dbReference type="NCBI Taxonomy" id="489825"/>
    <lineage>
        <taxon>Bacteria</taxon>
        <taxon>Bacillati</taxon>
        <taxon>Cyanobacteriota</taxon>
        <taxon>Cyanophyceae</taxon>
        <taxon>Coleofasciculales</taxon>
        <taxon>Coleofasciculaceae</taxon>
        <taxon>Moorena</taxon>
    </lineage>
</organism>
<dbReference type="HOGENOM" id="CLU_000022_35_0_3"/>
<dbReference type="InterPro" id="IPR049551">
    <property type="entry name" value="PKS_DH_C"/>
</dbReference>
<dbReference type="InterPro" id="IPR016036">
    <property type="entry name" value="Malonyl_transacylase_ACP-bd"/>
</dbReference>
<dbReference type="CDD" id="cd00833">
    <property type="entry name" value="PKS"/>
    <property type="match status" value="1"/>
</dbReference>
<dbReference type="InterPro" id="IPR050091">
    <property type="entry name" value="PKS_NRPS_Biosynth_Enz"/>
</dbReference>
<dbReference type="Gene3D" id="3.10.129.110">
    <property type="entry name" value="Polyketide synthase dehydratase"/>
    <property type="match status" value="1"/>
</dbReference>
<dbReference type="Gene3D" id="3.40.50.150">
    <property type="entry name" value="Vaccinia Virus protein VP39"/>
    <property type="match status" value="1"/>
</dbReference>
<keyword evidence="3" id="KW-0808">Transferase</keyword>
<dbReference type="Pfam" id="PF00109">
    <property type="entry name" value="ketoacyl-synt"/>
    <property type="match status" value="1"/>
</dbReference>
<dbReference type="GO" id="GO:0006633">
    <property type="term" value="P:fatty acid biosynthetic process"/>
    <property type="evidence" value="ECO:0007669"/>
    <property type="project" value="InterPro"/>
</dbReference>
<dbReference type="InterPro" id="IPR016035">
    <property type="entry name" value="Acyl_Trfase/lysoPLipase"/>
</dbReference>
<dbReference type="OrthoDB" id="499075at2"/>
<evidence type="ECO:0000259" key="7">
    <source>
        <dbReference type="PROSITE" id="PS52019"/>
    </source>
</evidence>
<feature type="active site" description="Proton donor; for dehydratase activity" evidence="4">
    <location>
        <position position="1144"/>
    </location>
</feature>
<name>F4XWJ8_9CYAN</name>
<dbReference type="eggNOG" id="COG3321">
    <property type="taxonomic scope" value="Bacteria"/>
</dbReference>
<dbReference type="SUPFAM" id="SSF53901">
    <property type="entry name" value="Thiolase-like"/>
    <property type="match status" value="1"/>
</dbReference>
<evidence type="ECO:0000259" key="6">
    <source>
        <dbReference type="PROSITE" id="PS52004"/>
    </source>
</evidence>
<dbReference type="Proteomes" id="UP000003959">
    <property type="component" value="Unassembled WGS sequence"/>
</dbReference>
<keyword evidence="5" id="KW-0175">Coiled coil</keyword>
<dbReference type="SUPFAM" id="SSF52151">
    <property type="entry name" value="FabD/lysophospholipase-like"/>
    <property type="match status" value="1"/>
</dbReference>
<dbReference type="SMART" id="SM00826">
    <property type="entry name" value="PKS_DH"/>
    <property type="match status" value="1"/>
</dbReference>
<feature type="domain" description="Ketosynthase family 3 (KS3)" evidence="6">
    <location>
        <begin position="36"/>
        <end position="462"/>
    </location>
</feature>
<accession>F4XWJ8</accession>
<dbReference type="PANTHER" id="PTHR43775:SF37">
    <property type="entry name" value="SI:DKEY-61P9.11"/>
    <property type="match status" value="1"/>
</dbReference>
<sequence>MISNQEQEYAQLMQMALDKISNLEAEVDRLKNQKQSEAIAIIGMGCRVPGGASIPEAFWDILQNGVDAITEVPPDRWPINKYYDSDPTTPGKISTRYGGFVEQLQEFDANFFGISPKETIHLDPQQRLLLEVSWEALERSGINPQQLTGTSTGVFVGICGSDYTQKILTQGLEQIDAYLGTGNSHSTASGRISYLLGLKGPSLAVDTACSSSLVSIHLATTSLRNRECDLALAGGVNALISPEFSINFSKAGMLSPDGRCKTFDATADGFVRSEGCGMVVLKRLSDAVAHGDNILAVIRGTAINQDGDTSGLTVPNGPSQQAVIRQALENGGVDPASISYIEAHGTGTSLGDPIEVGAIGTVFGKTHSQEQPVIIGSAKTNIGHLEGAAGIAGLMKVVLQLQNHKIAPSLHFNQPNPYIDWDQLPVQVAIKLTSWPTNGKSRIAGVSSFGFSGTNAHIVLEEAPSHQVKSQKFKVESQNVVERPVHIFTMSAKTEKALADLVNSYQSYLEAERNHKDLGDICYTANIGRAEFNHRLALITSEHEQQELIEKLKQYKQGENVPGICSGQITSQTKTKIAFLFTGQGSQYLQMGRQLYQTQPTFQKIIDQCSEILGKYLEFSLLDVLYPAQVKDETSTLIDQTAYTQPAIFSLGYALAKLWESWGIKANVVMGHSVGEYVAACVAGVFSLEDGLKLIAMRGQLMQQLPSGGQMVSVMASESQVIEAIEEYSSQVTIAGINGPESIVISGNSGAITTICDILKNMGIKTKQLQVSHAFHSPLMEPMLTEFEAVAKQVTYNQPKIPLISNVTGEEVGAEITTAEYWVGHVRKPVRFAQSMKTLEEQGYETFLEIGPKPILLGMGRQCVTEDVGEWLPSLRPGIEEWQQMLSSLGQLYVKGAKIDWSGFEKDYNRQKVALPTYPFQRERYWIETKNKFWSKQQLSTDQNLHPLLGQKLNCAGEQQIFASQIGEKSPNYLSNHRVFNQALFPTTGYLEIAIAAGNHQLKTPQIVIEDLTISRGWILPAGELTNAQTILTPTDSQSYKFQIFSQLEEEEWKLHTTGKIRKESTPPPQTKIDLEKYKSECNQAIEVKQHYQKCQQVGIDYGNSFQGIQQLWSGSNQALAYIKLPEELITQTRDYNFHPALLDAALQVIFQALPATDSDQTYLPVGIEEFKLYKNPGLSLWAYASVTSPEVKTPESLTTLVTIVTPSGEIIANLKGLQLKLATKQTLLGTETESIENWLYEVEWRSQGILGKLLPPDFLRPPVEIAQKLAPTLTELVTQVDQKRTGSIETSLEELTVDYIVQALHEMGWSYKPTESFEFDAAVKKLGIVPSQRQLFKRLLQILTEVGILNYNQQQWQVEQTLAQVKPTEKSQSLQNQYPEEAATLTLLERCASQLSGVLRGAIDPVQLVFPQGDLTTATQLYEESTVAKVMNTIVEKSITKAIEKLPKSRGIRLLEIGAGTGGTTSYILPHLNPQQTEYIFTDIGALFTAKAQDKFQDYQFISYQTLDIEVDPKSQGFEANQYDIIIAANVLHATTIMKQTLSHVRELLADGGMLVLLEVTTAQRWLDLVFGLLEGWWKFNDYELRPDYPLLSRDQWQKVLRETDFTEVVTMPEVEGMAETLSGQTVIVAQSSQTKLEQTNDGSKSWLILADKEGIGKQLARQLNSVGEVCTLVFAGEKYQQIAPAEFTINPNNLEDFEEVIETVAGKSPSLYGVVQCWTTEAGVGQTVNSEELGSLSKLGCGTTLSLVQALV</sequence>
<evidence type="ECO:0000256" key="5">
    <source>
        <dbReference type="SAM" id="Coils"/>
    </source>
</evidence>
<dbReference type="Pfam" id="PF02801">
    <property type="entry name" value="Ketoacyl-synt_C"/>
    <property type="match status" value="1"/>
</dbReference>
<keyword evidence="2" id="KW-0597">Phosphoprotein</keyword>
<dbReference type="Gene3D" id="3.30.70.3290">
    <property type="match status" value="1"/>
</dbReference>
<dbReference type="InterPro" id="IPR013217">
    <property type="entry name" value="Methyltransf_12"/>
</dbReference>
<dbReference type="Gene3D" id="3.40.47.10">
    <property type="match status" value="1"/>
</dbReference>
<dbReference type="EMBL" id="GL890943">
    <property type="protein sequence ID" value="EGJ31034.1"/>
    <property type="molecule type" value="Genomic_DNA"/>
</dbReference>